<dbReference type="PANTHER" id="PTHR43074:SF1">
    <property type="entry name" value="BETA-KETOACYL SYNTHASE FAMILY PROTEIN-RELATED"/>
    <property type="match status" value="1"/>
</dbReference>
<feature type="compositionally biased region" description="Basic and acidic residues" evidence="4">
    <location>
        <begin position="1"/>
        <end position="29"/>
    </location>
</feature>
<evidence type="ECO:0000256" key="1">
    <source>
        <dbReference type="ARBA" id="ARBA00022450"/>
    </source>
</evidence>
<dbReference type="InterPro" id="IPR014043">
    <property type="entry name" value="Acyl_transferase_dom"/>
</dbReference>
<reference evidence="7" key="1">
    <citation type="journal article" date="2019" name="Int. J. Syst. Evol. Microbiol.">
        <title>The Global Catalogue of Microorganisms (GCM) 10K type strain sequencing project: providing services to taxonomists for standard genome sequencing and annotation.</title>
        <authorList>
            <consortium name="The Broad Institute Genomics Platform"/>
            <consortium name="The Broad Institute Genome Sequencing Center for Infectious Disease"/>
            <person name="Wu L."/>
            <person name="Ma J."/>
        </authorList>
    </citation>
    <scope>NUCLEOTIDE SEQUENCE [LARGE SCALE GENOMIC DNA]</scope>
    <source>
        <strain evidence="7">JCM 17316</strain>
    </source>
</reference>
<dbReference type="InterPro" id="IPR013968">
    <property type="entry name" value="PKS_KR"/>
</dbReference>
<feature type="region of interest" description="Disordered" evidence="4">
    <location>
        <begin position="1793"/>
        <end position="1850"/>
    </location>
</feature>
<dbReference type="InterPro" id="IPR016035">
    <property type="entry name" value="Acyl_Trfase/lysoPLipase"/>
</dbReference>
<feature type="compositionally biased region" description="Pro residues" evidence="4">
    <location>
        <begin position="1800"/>
        <end position="1812"/>
    </location>
</feature>
<dbReference type="InterPro" id="IPR014030">
    <property type="entry name" value="Ketoacyl_synth_N"/>
</dbReference>
<dbReference type="InterPro" id="IPR020841">
    <property type="entry name" value="PKS_Beta-ketoAc_synthase_dom"/>
</dbReference>
<dbReference type="Pfam" id="PF03060">
    <property type="entry name" value="NMO"/>
    <property type="match status" value="1"/>
</dbReference>
<accession>A0ABP7ZCG7</accession>
<feature type="region of interest" description="Disordered" evidence="4">
    <location>
        <begin position="844"/>
        <end position="870"/>
    </location>
</feature>
<evidence type="ECO:0000259" key="5">
    <source>
        <dbReference type="PROSITE" id="PS52004"/>
    </source>
</evidence>
<protein>
    <recommendedName>
        <fullName evidence="5">Ketosynthase family 3 (KS3) domain-containing protein</fullName>
    </recommendedName>
</protein>
<dbReference type="Proteomes" id="UP001500266">
    <property type="component" value="Unassembled WGS sequence"/>
</dbReference>
<dbReference type="CDD" id="cd00833">
    <property type="entry name" value="PKS"/>
    <property type="match status" value="1"/>
</dbReference>
<dbReference type="InterPro" id="IPR014031">
    <property type="entry name" value="Ketoacyl_synth_C"/>
</dbReference>
<evidence type="ECO:0000313" key="6">
    <source>
        <dbReference type="EMBL" id="GAA4153541.1"/>
    </source>
</evidence>
<dbReference type="InterPro" id="IPR016036">
    <property type="entry name" value="Malonyl_transacylase_ACP-bd"/>
</dbReference>
<dbReference type="Pfam" id="PF02801">
    <property type="entry name" value="Ketoacyl-synt_C"/>
    <property type="match status" value="1"/>
</dbReference>
<organism evidence="6 7">
    <name type="scientific">Actinomadura keratinilytica</name>
    <dbReference type="NCBI Taxonomy" id="547461"/>
    <lineage>
        <taxon>Bacteria</taxon>
        <taxon>Bacillati</taxon>
        <taxon>Actinomycetota</taxon>
        <taxon>Actinomycetes</taxon>
        <taxon>Streptosporangiales</taxon>
        <taxon>Thermomonosporaceae</taxon>
        <taxon>Actinomadura</taxon>
    </lineage>
</organism>
<dbReference type="SUPFAM" id="SSF51735">
    <property type="entry name" value="NAD(P)-binding Rossmann-fold domains"/>
    <property type="match status" value="2"/>
</dbReference>
<dbReference type="SMART" id="SM00822">
    <property type="entry name" value="PKS_KR"/>
    <property type="match status" value="1"/>
</dbReference>
<sequence length="2328" mass="236566">MTADRGELRAGEAGRPARAEADAGHRDRPPTGPASATPTEVPFDIVAMAPFGRTAPRLAAAAALADALGVLDLAADRAAALAALAEDGRWWDGTFGVRVPAGCGVRPADLPDAVDTVVIDAAALGLAAAGVQGGAPIAVPQARGAAVRSGQSASPKVPAPTSPGDAKPAGPGVPLPTPPGGAFGAGGATGQADVRQSDTGVDDNGLDDVGAVRVIPAGEHRREQARSTGPVEGVVVLDREEAELRRKAAAATAPGRPGEPVDAAEFARGRRLLIEVVDPAEAEAAIRLCRDLPADGDHDGPTLVGLIARGAEAGGRVGDLTTFVLLQRLLGDPAIDVPVWAAGGIGPHSAAAAVAGGAAGVVLDVHFALVREMDLPDDVAAALTAMDGGETRVVRGHRVYARPDLPEIDLDGLAPAEINARLGATGLRSRLLPVGQDGALAAPLAARYETAGGVIRAIRAELAAHVRAAVRARPLVPAGAPPGAPAFREYPVAQAPMPGISDRSAFAAAVAQDGGLPFLAPAPMSGEETRRLLEDTADRLGDRPWGVGVLGSAPPELREEQLAAVRAVAPPFALIAGGLPAQAAALEEAGVATYLPAPSPGLLERFLAEGARRFVFEGMECGGRVGPRAAFPLWDAQVELLLRWCDDAPEGAAAELSVMFAGGVHDERSAAMVAALAGPLAARGADVRLLMGTAYLFTYEAVAAGAIVPGFQQAALDCAGTALLESSPGHATRCARTPYVRTFEETRRRLEAAGTPRHETWARLEELNLARLGVAAKGVRRDPAAEAPEPVDPDEQRREGLYTMGQAAALRSATTAITALHEQVSTGATCFLDTRAAALGVGVLDEEPDARPEPQTAPEPGRPGEDGAPPLDVAVVGIGCVFPGARDAAEYWAGIVGAAPDTGPADRGLLPDVPFDPHAHGIAPSAAADIEPVQLLALEVAAQALADAGRADRRIDRSRCSLIFGGVDAGRLAGRLGLGGFAHGAASAADALDLACQRLAGGAADIVLCGAADVFDAAFDDAAAARPTGRCAPCDAAGEASAPGEGVACVVLKRLADAERDGDRVHAVIKAVAGTGGAPAPRRPEAIRRTVRRAYARAGVSPARVGLVEAHGTGDPADDAAELQALTQVFTEAGAAPGSVTLGSVTARIGHTGGAAVLAGLIKTACALHAGVLPGAPHITAPRRDWDPETSPFVFGDRARPWPVPPAERYAGVNGAGFHAVLAARAGAPEPVSGQDAWPAELFLVRGADRAAARDRLDRLGDLAATGARLRDLARTCAADDGPVRVAIVATGPDDLRAKIAAAREFRAAPGVFTADPAAGADPGRVAFLFPGPGGMRPGALADLFTAFPRLRRLLRLDGGRHAAAMFPPAAFTPEDAGRQRAALAGVRAAQPAAGIAGLALHRLLTELGVRPDMAAGHGYGELVALDAAGVFGEDDLMAIGAARADAVLAAAGASGGVSGGADPGAMAAVSAALGEVRAALSGVGGVVVAGHDAPRRVVISGTTAAVERAVAELRRRGLVVRPVPAACAQHSPLVAGASAVLRAELGRRDLRSPAFPVWSNTTAAPYDGDPGELAATLAGQVAAPIRFVEQIEAMYAAGARVFVEAGPERGLAGLVGEILGDRPHTAVACDAPGGGIEGLLCALAGLAVAGVPVDAAALFAGRDARPVPPSAAAPGWTVNGHRVRRVDGGRPTTAPTTGATMDADRDVRPAGAFPPPAPPDADAAEAAVLEYLRATRELVAAQREVMLRFLGAADDDGDDRAEDGTPAAEPLPAEALAAEALAAESTDVLRRATAATVPEPRPCPAPEPGPQAPGRDAGRAQAEPPTPRPAPEPETETEPETGAEPAGAAPARQVVRMADLPPLPIPPPKPGRFDGRRFLIVDDGCGIALELADLLEQQGAQVRTPLEPDAPCDGLIHLAALRPGTGPVLPGAYGGVRDALRGGLRWLVLASGSGGTFGHEYTGGVGDPTPGAGLRGLARTLAREHPETLVRAIDVDTKENPRAVAERILAELLTSDAPVEIGHDAEGRRRTLVVVPAEPPAAPAGEPAAEQAAAARLGLDRDSVVLLTGGARGITARLARELARAAGCHLELIDRTPRPPGPEDTVIAAAPDEAALRRTLLAQGARTPAEIDAAIRRILAEREVRAALEALHGTAASVRCHAVDVRDPQAVRAVVEDVYARHGRLDGVVHGAGLPADGPARDKDPEAFARVYRTQVDGARALAASVRPDLRFFVVFGGVAGVYGGPGHADHAAACDACDTLARVWRTELRGRVLVADWGPWAGDGGAAPAGVPPIDPDAAVAALLRELAYGDEAQVVFTGAAGGGAR</sequence>
<evidence type="ECO:0000256" key="3">
    <source>
        <dbReference type="ARBA" id="ARBA00022679"/>
    </source>
</evidence>
<dbReference type="SUPFAM" id="SSF53901">
    <property type="entry name" value="Thiolase-like"/>
    <property type="match status" value="1"/>
</dbReference>
<dbReference type="EMBL" id="BAABDO010000113">
    <property type="protein sequence ID" value="GAA4153541.1"/>
    <property type="molecule type" value="Genomic_DNA"/>
</dbReference>
<dbReference type="SMART" id="SM00825">
    <property type="entry name" value="PKS_KS"/>
    <property type="match status" value="1"/>
</dbReference>
<dbReference type="InterPro" id="IPR001227">
    <property type="entry name" value="Ac_transferase_dom_sf"/>
</dbReference>
<proteinExistence type="predicted"/>
<feature type="compositionally biased region" description="Low complexity" evidence="4">
    <location>
        <begin position="1690"/>
        <end position="1702"/>
    </location>
</feature>
<feature type="region of interest" description="Disordered" evidence="4">
    <location>
        <begin position="146"/>
        <end position="207"/>
    </location>
</feature>
<keyword evidence="7" id="KW-1185">Reference proteome</keyword>
<keyword evidence="2" id="KW-0597">Phosphoprotein</keyword>
<keyword evidence="3" id="KW-0808">Transferase</keyword>
<dbReference type="SUPFAM" id="SSF55048">
    <property type="entry name" value="Probable ACP-binding domain of malonyl-CoA ACP transacylase"/>
    <property type="match status" value="1"/>
</dbReference>
<dbReference type="Gene3D" id="3.40.47.10">
    <property type="match status" value="2"/>
</dbReference>
<gene>
    <name evidence="6" type="ORF">GCM10022416_52780</name>
</gene>
<feature type="region of interest" description="Disordered" evidence="4">
    <location>
        <begin position="1682"/>
        <end position="1706"/>
    </location>
</feature>
<dbReference type="InterPro" id="IPR013785">
    <property type="entry name" value="Aldolase_TIM"/>
</dbReference>
<dbReference type="SUPFAM" id="SSF51412">
    <property type="entry name" value="Inosine monophosphate dehydrogenase (IMPDH)"/>
    <property type="match status" value="1"/>
</dbReference>
<dbReference type="PANTHER" id="PTHR43074">
    <property type="entry name" value="OMEGA-3 POLYUNSATURATED FATTY ACID SYNTHASE PFAB-RELATED"/>
    <property type="match status" value="1"/>
</dbReference>
<feature type="domain" description="Ketosynthase family 3 (KS3)" evidence="5">
    <location>
        <begin position="870"/>
        <end position="1229"/>
    </location>
</feature>
<comment type="caution">
    <text evidence="6">The sequence shown here is derived from an EMBL/GenBank/DDBJ whole genome shotgun (WGS) entry which is preliminary data.</text>
</comment>
<evidence type="ECO:0000256" key="2">
    <source>
        <dbReference type="ARBA" id="ARBA00022553"/>
    </source>
</evidence>
<dbReference type="PROSITE" id="PS52004">
    <property type="entry name" value="KS3_2"/>
    <property type="match status" value="1"/>
</dbReference>
<dbReference type="InterPro" id="IPR016039">
    <property type="entry name" value="Thiolase-like"/>
</dbReference>
<dbReference type="Pfam" id="PF08659">
    <property type="entry name" value="KR"/>
    <property type="match status" value="1"/>
</dbReference>
<keyword evidence="1" id="KW-0596">Phosphopantetheine</keyword>
<evidence type="ECO:0000313" key="7">
    <source>
        <dbReference type="Proteomes" id="UP001500266"/>
    </source>
</evidence>
<evidence type="ECO:0000256" key="4">
    <source>
        <dbReference type="SAM" id="MobiDB-lite"/>
    </source>
</evidence>
<name>A0ABP7ZCG7_9ACTN</name>
<dbReference type="Gene3D" id="3.40.366.10">
    <property type="entry name" value="Malonyl-Coenzyme A Acyl Carrier Protein, domain 2"/>
    <property type="match status" value="1"/>
</dbReference>
<dbReference type="Gene3D" id="3.40.50.720">
    <property type="entry name" value="NAD(P)-binding Rossmann-like Domain"/>
    <property type="match status" value="1"/>
</dbReference>
<dbReference type="SMART" id="SM00827">
    <property type="entry name" value="PKS_AT"/>
    <property type="match status" value="1"/>
</dbReference>
<dbReference type="Pfam" id="PF00698">
    <property type="entry name" value="Acyl_transf_1"/>
    <property type="match status" value="1"/>
</dbReference>
<dbReference type="RefSeq" id="WP_345024325.1">
    <property type="nucleotide sequence ID" value="NZ_BAABDO010000113.1"/>
</dbReference>
<dbReference type="Gene3D" id="3.20.20.70">
    <property type="entry name" value="Aldolase class I"/>
    <property type="match status" value="2"/>
</dbReference>
<dbReference type="InterPro" id="IPR052568">
    <property type="entry name" value="PKS-FAS_Synthase"/>
</dbReference>
<feature type="region of interest" description="Disordered" evidence="4">
    <location>
        <begin position="1"/>
        <end position="39"/>
    </location>
</feature>
<dbReference type="InterPro" id="IPR057326">
    <property type="entry name" value="KR_dom"/>
</dbReference>
<dbReference type="Pfam" id="PF00109">
    <property type="entry name" value="ketoacyl-synt"/>
    <property type="match status" value="2"/>
</dbReference>
<dbReference type="SUPFAM" id="SSF52151">
    <property type="entry name" value="FabD/lysophospholipase-like"/>
    <property type="match status" value="1"/>
</dbReference>
<dbReference type="InterPro" id="IPR036291">
    <property type="entry name" value="NAD(P)-bd_dom_sf"/>
</dbReference>